<evidence type="ECO:0000256" key="1">
    <source>
        <dbReference type="ARBA" id="ARBA00004365"/>
    </source>
</evidence>
<reference evidence="6" key="1">
    <citation type="submission" date="2017-05" db="EMBL/GenBank/DDBJ databases">
        <authorList>
            <person name="Rodrigo-Torres L."/>
            <person name="Arahal R. D."/>
            <person name="Lucena T."/>
        </authorList>
    </citation>
    <scope>NUCLEOTIDE SEQUENCE [LARGE SCALE GENOMIC DNA]</scope>
    <source>
        <strain evidence="6">CECT 8649</strain>
    </source>
</reference>
<keyword evidence="6" id="KW-1185">Reference proteome</keyword>
<comment type="subcellular location">
    <subcellularLocation>
        <location evidence="1">Bacterial flagellum</location>
    </subcellularLocation>
</comment>
<dbReference type="PANTHER" id="PTHR42792:SF1">
    <property type="entry name" value="FLAGELLAR HOOK-ASSOCIATED PROTEIN 3"/>
    <property type="match status" value="1"/>
</dbReference>
<dbReference type="Pfam" id="PF00700">
    <property type="entry name" value="Flagellin_C"/>
    <property type="match status" value="1"/>
</dbReference>
<organism evidence="5 6">
    <name type="scientific">Pelagimonas phthalicica</name>
    <dbReference type="NCBI Taxonomy" id="1037362"/>
    <lineage>
        <taxon>Bacteria</taxon>
        <taxon>Pseudomonadati</taxon>
        <taxon>Pseudomonadota</taxon>
        <taxon>Alphaproteobacteria</taxon>
        <taxon>Rhodobacterales</taxon>
        <taxon>Roseobacteraceae</taxon>
        <taxon>Pelagimonas</taxon>
    </lineage>
</organism>
<keyword evidence="5" id="KW-0966">Cell projection</keyword>
<comment type="similarity">
    <text evidence="2">Belongs to the bacterial flagellin family.</text>
</comment>
<keyword evidence="3" id="KW-0975">Bacterial flagellum</keyword>
<keyword evidence="5" id="KW-0282">Flagellum</keyword>
<evidence type="ECO:0000256" key="3">
    <source>
        <dbReference type="ARBA" id="ARBA00023143"/>
    </source>
</evidence>
<evidence type="ECO:0000313" key="5">
    <source>
        <dbReference type="EMBL" id="SMX26144.1"/>
    </source>
</evidence>
<evidence type="ECO:0000259" key="4">
    <source>
        <dbReference type="Pfam" id="PF00700"/>
    </source>
</evidence>
<accession>A0A238J7E7</accession>
<dbReference type="GO" id="GO:0009288">
    <property type="term" value="C:bacterial-type flagellum"/>
    <property type="evidence" value="ECO:0007669"/>
    <property type="project" value="UniProtKB-SubCell"/>
</dbReference>
<evidence type="ECO:0000256" key="2">
    <source>
        <dbReference type="ARBA" id="ARBA00005709"/>
    </source>
</evidence>
<proteinExistence type="inferred from homology"/>
<dbReference type="Gene3D" id="1.20.1330.10">
    <property type="entry name" value="f41 fragment of flagellin, N-terminal domain"/>
    <property type="match status" value="1"/>
</dbReference>
<dbReference type="Proteomes" id="UP000225972">
    <property type="component" value="Unassembled WGS sequence"/>
</dbReference>
<dbReference type="OrthoDB" id="7312911at2"/>
<keyword evidence="5" id="KW-0969">Cilium</keyword>
<gene>
    <name evidence="5" type="ORF">TRP8649_00217</name>
</gene>
<dbReference type="EMBL" id="FXXP01000001">
    <property type="protein sequence ID" value="SMX26144.1"/>
    <property type="molecule type" value="Genomic_DNA"/>
</dbReference>
<evidence type="ECO:0000313" key="6">
    <source>
        <dbReference type="Proteomes" id="UP000225972"/>
    </source>
</evidence>
<name>A0A238J7E7_9RHOB</name>
<dbReference type="InterPro" id="IPR046358">
    <property type="entry name" value="Flagellin_C"/>
</dbReference>
<dbReference type="PANTHER" id="PTHR42792">
    <property type="entry name" value="FLAGELLIN"/>
    <property type="match status" value="1"/>
</dbReference>
<feature type="domain" description="Flagellin C-terminal" evidence="4">
    <location>
        <begin position="255"/>
        <end position="331"/>
    </location>
</feature>
<dbReference type="GO" id="GO:0005198">
    <property type="term" value="F:structural molecule activity"/>
    <property type="evidence" value="ECO:0007669"/>
    <property type="project" value="InterPro"/>
</dbReference>
<dbReference type="RefSeq" id="WP_099241785.1">
    <property type="nucleotide sequence ID" value="NZ_FXXP01000001.1"/>
</dbReference>
<dbReference type="SUPFAM" id="SSF64518">
    <property type="entry name" value="Phase 1 flagellin"/>
    <property type="match status" value="1"/>
</dbReference>
<dbReference type="AlphaFoldDB" id="A0A238J7E7"/>
<protein>
    <submittedName>
        <fullName evidence="5">Flagellar hook-associated protein FlgL</fullName>
    </submittedName>
</protein>
<dbReference type="InterPro" id="IPR001492">
    <property type="entry name" value="Flagellin"/>
</dbReference>
<sequence>MQSVGDMARALVLRTNQVRLREEMDKLAVEVSTGFVTDSAKHLNGDLTSLQEIDRTLSKLEAYRINTTEASYITSTMQTSLDEIQSRSQTLSQTLIAADLTPTDPLLNTMSVDAANTLDQVMTGMNRSVAGRTLFGGVATDRPAVADSEDMLADLRVLLAGETTLAGIEAQLDTFFGAGGTYDTVTYEGSNTGLAPFQLSETDSANVDIRASDPVFKEMLKPLAMAALASDGSLGFDTELQVEILSAAGRDLLGAQQSMVELRAGLGALEARIEETTTRNAAETSSASLARLELVGTDQYESAAKYESIRGQLESLYAITARSQRLSLAGYL</sequence>